<reference evidence="1" key="1">
    <citation type="submission" date="2020-08" db="EMBL/GenBank/DDBJ databases">
        <title>Genome public.</title>
        <authorList>
            <person name="Liu C."/>
            <person name="Sun Q."/>
        </authorList>
    </citation>
    <scope>NUCLEOTIDE SEQUENCE</scope>
    <source>
        <strain evidence="1">BX12</strain>
    </source>
</reference>
<organism evidence="1 2">
    <name type="scientific">Zhenpiania hominis</name>
    <dbReference type="NCBI Taxonomy" id="2763644"/>
    <lineage>
        <taxon>Bacteria</taxon>
        <taxon>Bacillati</taxon>
        <taxon>Bacillota</taxon>
        <taxon>Clostridia</taxon>
        <taxon>Peptostreptococcales</taxon>
        <taxon>Anaerovoracaceae</taxon>
        <taxon>Zhenpiania</taxon>
    </lineage>
</organism>
<protein>
    <submittedName>
        <fullName evidence="1">Uncharacterized protein</fullName>
    </submittedName>
</protein>
<comment type="caution">
    <text evidence="1">The sequence shown here is derived from an EMBL/GenBank/DDBJ whole genome shotgun (WGS) entry which is preliminary data.</text>
</comment>
<dbReference type="EMBL" id="JACRYT010000035">
    <property type="protein sequence ID" value="MBC6681355.1"/>
    <property type="molecule type" value="Genomic_DNA"/>
</dbReference>
<name>A0A923SS71_9FIRM</name>
<dbReference type="Pfam" id="PF20648">
    <property type="entry name" value="DUF6809"/>
    <property type="match status" value="1"/>
</dbReference>
<dbReference type="InterPro" id="IPR049215">
    <property type="entry name" value="DUF6809"/>
</dbReference>
<gene>
    <name evidence="1" type="ORF">H9L42_16210</name>
</gene>
<dbReference type="Proteomes" id="UP000602647">
    <property type="component" value="Unassembled WGS sequence"/>
</dbReference>
<keyword evidence="2" id="KW-1185">Reference proteome</keyword>
<dbReference type="AlphaFoldDB" id="A0A923SS71"/>
<evidence type="ECO:0000313" key="1">
    <source>
        <dbReference type="EMBL" id="MBC6681355.1"/>
    </source>
</evidence>
<evidence type="ECO:0000313" key="2">
    <source>
        <dbReference type="Proteomes" id="UP000602647"/>
    </source>
</evidence>
<accession>A0A923SS71</accession>
<proteinExistence type="predicted"/>
<dbReference type="RefSeq" id="WP_187304450.1">
    <property type="nucleotide sequence ID" value="NZ_JACRYT010000035.1"/>
</dbReference>
<sequence length="96" mass="11414">METILQQLFDGKINPSEQYRPELQQYKDLVRKQNEEYQQFSEQLNKLDPHLEKQFQAILDRQLEEIPLEMAQLFINGFKLGARITAESLVIDNNFD</sequence>